<dbReference type="AlphaFoldDB" id="A0AAE0D9X3"/>
<dbReference type="Proteomes" id="UP001281614">
    <property type="component" value="Unassembled WGS sequence"/>
</dbReference>
<feature type="signal peptide" evidence="1">
    <location>
        <begin position="1"/>
        <end position="16"/>
    </location>
</feature>
<accession>A0AAE0D9X3</accession>
<reference evidence="2" key="1">
    <citation type="submission" date="2023-02" db="EMBL/GenBank/DDBJ databases">
        <title>Colletotrichum kahawae CIFC_Que2 genome sequencing and assembly.</title>
        <authorList>
            <person name="Baroncelli R."/>
        </authorList>
    </citation>
    <scope>NUCLEOTIDE SEQUENCE</scope>
    <source>
        <strain evidence="2">CIFC_Que2</strain>
    </source>
</reference>
<organism evidence="2 3">
    <name type="scientific">Colletotrichum kahawae</name>
    <name type="common">Coffee berry disease fungus</name>
    <dbReference type="NCBI Taxonomy" id="34407"/>
    <lineage>
        <taxon>Eukaryota</taxon>
        <taxon>Fungi</taxon>
        <taxon>Dikarya</taxon>
        <taxon>Ascomycota</taxon>
        <taxon>Pezizomycotina</taxon>
        <taxon>Sordariomycetes</taxon>
        <taxon>Hypocreomycetidae</taxon>
        <taxon>Glomerellales</taxon>
        <taxon>Glomerellaceae</taxon>
        <taxon>Colletotrichum</taxon>
        <taxon>Colletotrichum gloeosporioides species complex</taxon>
    </lineage>
</organism>
<comment type="caution">
    <text evidence="2">The sequence shown here is derived from an EMBL/GenBank/DDBJ whole genome shotgun (WGS) entry which is preliminary data.</text>
</comment>
<keyword evidence="3" id="KW-1185">Reference proteome</keyword>
<sequence length="74" mass="8242">MKFSAVIIAFITVAAAAVPHSRDTAGMELFPRQENCRKADEFCNDNDPFPHDCCKGLKCKLENDPVIGRTKVCR</sequence>
<evidence type="ECO:0000313" key="3">
    <source>
        <dbReference type="Proteomes" id="UP001281614"/>
    </source>
</evidence>
<dbReference type="EMBL" id="VYYT01000093">
    <property type="protein sequence ID" value="KAK2770560.1"/>
    <property type="molecule type" value="Genomic_DNA"/>
</dbReference>
<evidence type="ECO:0000313" key="2">
    <source>
        <dbReference type="EMBL" id="KAK2770560.1"/>
    </source>
</evidence>
<name>A0AAE0D9X3_COLKA</name>
<feature type="chain" id="PRO_5042249103" evidence="1">
    <location>
        <begin position="17"/>
        <end position="74"/>
    </location>
</feature>
<protein>
    <submittedName>
        <fullName evidence="2">Uncharacterized protein</fullName>
    </submittedName>
</protein>
<evidence type="ECO:0000256" key="1">
    <source>
        <dbReference type="SAM" id="SignalP"/>
    </source>
</evidence>
<gene>
    <name evidence="2" type="ORF">CKAH01_14683</name>
</gene>
<proteinExistence type="predicted"/>
<keyword evidence="1" id="KW-0732">Signal</keyword>